<accession>A0A3R5THU9</accession>
<feature type="non-terminal residue" evidence="1">
    <location>
        <position position="1"/>
    </location>
</feature>
<keyword evidence="2" id="KW-1185">Reference proteome</keyword>
<proteinExistence type="predicted"/>
<reference evidence="1 2" key="1">
    <citation type="journal article" date="2016" name="PLoS ONE">
        <title>A First Insight into the Genome of the Filter-Feeder Mussel Mytilus galloprovincialis.</title>
        <authorList>
            <person name="Murgarella M."/>
            <person name="Puiu D."/>
            <person name="Novoa B."/>
            <person name="Figueras A."/>
            <person name="Posada D."/>
            <person name="Canchaya C."/>
        </authorList>
    </citation>
    <scope>NUCLEOTIDE SEQUENCE [LARGE SCALE GENOMIC DNA]</scope>
    <source>
        <tissue evidence="1">Muscle</tissue>
    </source>
</reference>
<sequence>LSFFLSFRCRIYWITIKQTD</sequence>
<dbReference type="EMBL" id="KV597612">
    <property type="protein sequence ID" value="OPL20933.1"/>
    <property type="molecule type" value="Genomic_DNA"/>
</dbReference>
<dbReference type="AlphaFoldDB" id="A0A3R5THU9"/>
<name>A0A3R5THU9_MYTGA</name>
<gene>
    <name evidence="1" type="ORF">AM593_07171</name>
</gene>
<organism evidence="1 2">
    <name type="scientific">Mytilus galloprovincialis</name>
    <name type="common">Mediterranean mussel</name>
    <dbReference type="NCBI Taxonomy" id="29158"/>
    <lineage>
        <taxon>Eukaryota</taxon>
        <taxon>Metazoa</taxon>
        <taxon>Spiralia</taxon>
        <taxon>Lophotrochozoa</taxon>
        <taxon>Mollusca</taxon>
        <taxon>Bivalvia</taxon>
        <taxon>Autobranchia</taxon>
        <taxon>Pteriomorphia</taxon>
        <taxon>Mytilida</taxon>
        <taxon>Mytiloidea</taxon>
        <taxon>Mytilidae</taxon>
        <taxon>Mytilinae</taxon>
        <taxon>Mytilus</taxon>
    </lineage>
</organism>
<dbReference type="Proteomes" id="UP000266721">
    <property type="component" value="Unassembled WGS sequence"/>
</dbReference>
<evidence type="ECO:0000313" key="2">
    <source>
        <dbReference type="Proteomes" id="UP000266721"/>
    </source>
</evidence>
<protein>
    <submittedName>
        <fullName evidence="1">Uncharacterized protein</fullName>
    </submittedName>
</protein>
<evidence type="ECO:0000313" key="1">
    <source>
        <dbReference type="EMBL" id="OPL20933.1"/>
    </source>
</evidence>